<keyword evidence="3" id="KW-1185">Reference proteome</keyword>
<gene>
    <name evidence="2" type="ORF">NVV95_15810</name>
</gene>
<protein>
    <submittedName>
        <fullName evidence="2">Helix-turn-helix domain-containing protein</fullName>
    </submittedName>
</protein>
<proteinExistence type="predicted"/>
<dbReference type="SUPFAM" id="SSF47413">
    <property type="entry name" value="lambda repressor-like DNA-binding domains"/>
    <property type="match status" value="1"/>
</dbReference>
<organism evidence="2 3">
    <name type="scientific">Herbiconiux gentiana</name>
    <dbReference type="NCBI Taxonomy" id="2970912"/>
    <lineage>
        <taxon>Bacteria</taxon>
        <taxon>Bacillati</taxon>
        <taxon>Actinomycetota</taxon>
        <taxon>Actinomycetes</taxon>
        <taxon>Micrococcales</taxon>
        <taxon>Microbacteriaceae</taxon>
        <taxon>Herbiconiux</taxon>
    </lineage>
</organism>
<dbReference type="Gene3D" id="1.10.260.40">
    <property type="entry name" value="lambda repressor-like DNA-binding domains"/>
    <property type="match status" value="1"/>
</dbReference>
<reference evidence="2" key="1">
    <citation type="submission" date="2022-08" db="EMBL/GenBank/DDBJ databases">
        <authorList>
            <person name="Deng Y."/>
            <person name="Han X.-F."/>
            <person name="Zhang Y.-Q."/>
        </authorList>
    </citation>
    <scope>NUCLEOTIDE SEQUENCE</scope>
    <source>
        <strain evidence="2">CPCC 205716</strain>
    </source>
</reference>
<evidence type="ECO:0000259" key="1">
    <source>
        <dbReference type="PROSITE" id="PS50943"/>
    </source>
</evidence>
<dbReference type="Pfam" id="PF01381">
    <property type="entry name" value="HTH_3"/>
    <property type="match status" value="1"/>
</dbReference>
<evidence type="ECO:0000313" key="3">
    <source>
        <dbReference type="Proteomes" id="UP001165580"/>
    </source>
</evidence>
<dbReference type="PROSITE" id="PS50943">
    <property type="entry name" value="HTH_CROC1"/>
    <property type="match status" value="1"/>
</dbReference>
<feature type="domain" description="HTH cro/C1-type" evidence="1">
    <location>
        <begin position="33"/>
        <end position="76"/>
    </location>
</feature>
<comment type="caution">
    <text evidence="2">The sequence shown here is derived from an EMBL/GenBank/DDBJ whole genome shotgun (WGS) entry which is preliminary data.</text>
</comment>
<dbReference type="InterPro" id="IPR010982">
    <property type="entry name" value="Lambda_DNA-bd_dom_sf"/>
</dbReference>
<dbReference type="Proteomes" id="UP001165580">
    <property type="component" value="Unassembled WGS sequence"/>
</dbReference>
<sequence length="77" mass="8430">MQERIGRMSPPRTDRVEIGTAVRQNRRAALLDQHDLADLAGISVRTLRDIETGRGNPGVDALLSVLSVLGLRVEVAR</sequence>
<dbReference type="RefSeq" id="WP_259487511.1">
    <property type="nucleotide sequence ID" value="NZ_JANTEZ010000007.1"/>
</dbReference>
<dbReference type="CDD" id="cd00093">
    <property type="entry name" value="HTH_XRE"/>
    <property type="match status" value="1"/>
</dbReference>
<name>A0ABT2GL39_9MICO</name>
<dbReference type="InterPro" id="IPR001387">
    <property type="entry name" value="Cro/C1-type_HTH"/>
</dbReference>
<evidence type="ECO:0000313" key="2">
    <source>
        <dbReference type="EMBL" id="MCS5716010.1"/>
    </source>
</evidence>
<dbReference type="EMBL" id="JANTEZ010000007">
    <property type="protein sequence ID" value="MCS5716010.1"/>
    <property type="molecule type" value="Genomic_DNA"/>
</dbReference>
<dbReference type="SMART" id="SM00530">
    <property type="entry name" value="HTH_XRE"/>
    <property type="match status" value="1"/>
</dbReference>
<accession>A0ABT2GL39</accession>